<proteinExistence type="predicted"/>
<evidence type="ECO:0000313" key="2">
    <source>
        <dbReference type="EMBL" id="SFP89918.1"/>
    </source>
</evidence>
<accession>A0A1I5U3K8</accession>
<dbReference type="EMBL" id="FOXP01000010">
    <property type="protein sequence ID" value="SFP89918.1"/>
    <property type="molecule type" value="Genomic_DNA"/>
</dbReference>
<sequence length="140" mass="15051">MRILLLLAPLAAGILAACAPTVAETRSAEERQARDRAKVSRALAGLTPGQAQNCLSGIDRRTARVQTIGGTLLFRVNRNRVFRNDMNGSCATSAIDPIFVTQTPTTALCRGDIAQLIDRASRFPIGACSYGDFVPYTRAK</sequence>
<dbReference type="Proteomes" id="UP000199586">
    <property type="component" value="Unassembled WGS sequence"/>
</dbReference>
<dbReference type="STRING" id="634430.SAMN04488241_11087"/>
<evidence type="ECO:0000256" key="1">
    <source>
        <dbReference type="SAM" id="SignalP"/>
    </source>
</evidence>
<dbReference type="OrthoDB" id="7596589at2"/>
<keyword evidence="3" id="KW-1185">Reference proteome</keyword>
<feature type="chain" id="PRO_5011670924" evidence="1">
    <location>
        <begin position="20"/>
        <end position="140"/>
    </location>
</feature>
<name>A0A1I5U3K8_9SPHN</name>
<protein>
    <submittedName>
        <fullName evidence="2">Uncharacterized protein</fullName>
    </submittedName>
</protein>
<keyword evidence="1" id="KW-0732">Signal</keyword>
<dbReference type="AlphaFoldDB" id="A0A1I5U3K8"/>
<gene>
    <name evidence="2" type="ORF">SAMN04488241_11087</name>
</gene>
<reference evidence="2 3" key="1">
    <citation type="submission" date="2016-10" db="EMBL/GenBank/DDBJ databases">
        <authorList>
            <person name="de Groot N.N."/>
        </authorList>
    </citation>
    <scope>NUCLEOTIDE SEQUENCE [LARGE SCALE GENOMIC DNA]</scope>
    <source>
        <strain evidence="2 3">CGMCC 1.9113</strain>
    </source>
</reference>
<feature type="signal peptide" evidence="1">
    <location>
        <begin position="1"/>
        <end position="19"/>
    </location>
</feature>
<organism evidence="2 3">
    <name type="scientific">Sphingomonas rubra</name>
    <dbReference type="NCBI Taxonomy" id="634430"/>
    <lineage>
        <taxon>Bacteria</taxon>
        <taxon>Pseudomonadati</taxon>
        <taxon>Pseudomonadota</taxon>
        <taxon>Alphaproteobacteria</taxon>
        <taxon>Sphingomonadales</taxon>
        <taxon>Sphingomonadaceae</taxon>
        <taxon>Sphingomonas</taxon>
    </lineage>
</organism>
<evidence type="ECO:0000313" key="3">
    <source>
        <dbReference type="Proteomes" id="UP000199586"/>
    </source>
</evidence>
<dbReference type="PROSITE" id="PS51257">
    <property type="entry name" value="PROKAR_LIPOPROTEIN"/>
    <property type="match status" value="1"/>
</dbReference>
<dbReference type="RefSeq" id="WP_093334059.1">
    <property type="nucleotide sequence ID" value="NZ_FOXP01000010.1"/>
</dbReference>